<keyword evidence="2" id="KW-0378">Hydrolase</keyword>
<organism evidence="4 5">
    <name type="scientific">Eimeria maxima</name>
    <name type="common">Coccidian parasite</name>
    <dbReference type="NCBI Taxonomy" id="5804"/>
    <lineage>
        <taxon>Eukaryota</taxon>
        <taxon>Sar</taxon>
        <taxon>Alveolata</taxon>
        <taxon>Apicomplexa</taxon>
        <taxon>Conoidasida</taxon>
        <taxon>Coccidia</taxon>
        <taxon>Eucoccidiorida</taxon>
        <taxon>Eimeriorina</taxon>
        <taxon>Eimeriidae</taxon>
        <taxon>Eimeria</taxon>
    </lineage>
</organism>
<dbReference type="SUPFAM" id="SSF109604">
    <property type="entry name" value="HD-domain/PDEase-like"/>
    <property type="match status" value="1"/>
</dbReference>
<reference evidence="4" key="2">
    <citation type="submission" date="2013-10" db="EMBL/GenBank/DDBJ databases">
        <authorList>
            <person name="Aslett M."/>
        </authorList>
    </citation>
    <scope>NUCLEOTIDE SEQUENCE [LARGE SCALE GENOMIC DNA]</scope>
    <source>
        <strain evidence="4">Weybridge</strain>
    </source>
</reference>
<dbReference type="InterPro" id="IPR036971">
    <property type="entry name" value="PDEase_catalytic_dom_sf"/>
</dbReference>
<dbReference type="PROSITE" id="PS51845">
    <property type="entry name" value="PDEASE_I_2"/>
    <property type="match status" value="1"/>
</dbReference>
<sequence length="171" mass="19599">MVEEDREQVQELLNEARHNLTFTDNIYQFNADTFSDGFAKSYVHDLRREGISKPRKLSRLTSLAARRKSRLFGVVDSLSAMNEECVKIGIDWSLDCLLLGKISRRPLYEVGYAILSPFSLSPDIQLNKDVLNAFLNEVSNCYEDNPYHNALHGATVCHMTLCLLEMLRVRE</sequence>
<feature type="domain" description="PDEase" evidence="3">
    <location>
        <begin position="74"/>
        <end position="171"/>
    </location>
</feature>
<dbReference type="InterPro" id="IPR002073">
    <property type="entry name" value="PDEase_catalytic_dom"/>
</dbReference>
<dbReference type="GO" id="GO:0004114">
    <property type="term" value="F:3',5'-cyclic-nucleotide phosphodiesterase activity"/>
    <property type="evidence" value="ECO:0007669"/>
    <property type="project" value="InterPro"/>
</dbReference>
<reference evidence="4" key="1">
    <citation type="submission" date="2013-10" db="EMBL/GenBank/DDBJ databases">
        <title>Genomic analysis of the causative agents of coccidiosis in chickens.</title>
        <authorList>
            <person name="Reid A.J."/>
            <person name="Blake D."/>
            <person name="Billington K."/>
            <person name="Browne H."/>
            <person name="Dunn M."/>
            <person name="Hung S."/>
            <person name="Kawahara F."/>
            <person name="Miranda-Saavedra D."/>
            <person name="Mourier T."/>
            <person name="Nagra H."/>
            <person name="Otto T.D."/>
            <person name="Rawlings N."/>
            <person name="Sanchez A."/>
            <person name="Sanders M."/>
            <person name="Subramaniam C."/>
            <person name="Tay Y."/>
            <person name="Dear P."/>
            <person name="Doerig C."/>
            <person name="Gruber A."/>
            <person name="Parkinson J."/>
            <person name="Shirley M."/>
            <person name="Wan K.L."/>
            <person name="Berriman M."/>
            <person name="Tomley F."/>
            <person name="Pain A."/>
        </authorList>
    </citation>
    <scope>NUCLEOTIDE SEQUENCE [LARGE SCALE GENOMIC DNA]</scope>
    <source>
        <strain evidence="4">Weybridge</strain>
    </source>
</reference>
<dbReference type="GeneID" id="25339464"/>
<protein>
    <submittedName>
        <fullName evidence="4">3',5'-cyclic phosphodiesterase, putative</fullName>
    </submittedName>
</protein>
<dbReference type="GO" id="GO:0007165">
    <property type="term" value="P:signal transduction"/>
    <property type="evidence" value="ECO:0007669"/>
    <property type="project" value="InterPro"/>
</dbReference>
<accession>U6M410</accession>
<evidence type="ECO:0000256" key="2">
    <source>
        <dbReference type="ARBA" id="ARBA00022801"/>
    </source>
</evidence>
<dbReference type="PANTHER" id="PTHR11347">
    <property type="entry name" value="CYCLIC NUCLEOTIDE PHOSPHODIESTERASE"/>
    <property type="match status" value="1"/>
</dbReference>
<evidence type="ECO:0000313" key="5">
    <source>
        <dbReference type="Proteomes" id="UP000030763"/>
    </source>
</evidence>
<keyword evidence="5" id="KW-1185">Reference proteome</keyword>
<dbReference type="Gene3D" id="1.10.1300.10">
    <property type="entry name" value="3'5'-cyclic nucleotide phosphodiesterase, catalytic domain"/>
    <property type="match status" value="1"/>
</dbReference>
<dbReference type="AlphaFoldDB" id="U6M410"/>
<evidence type="ECO:0000259" key="3">
    <source>
        <dbReference type="PROSITE" id="PS51845"/>
    </source>
</evidence>
<dbReference type="Proteomes" id="UP000030763">
    <property type="component" value="Unassembled WGS sequence"/>
</dbReference>
<dbReference type="GO" id="GO:0046872">
    <property type="term" value="F:metal ion binding"/>
    <property type="evidence" value="ECO:0007669"/>
    <property type="project" value="UniProtKB-KW"/>
</dbReference>
<dbReference type="EMBL" id="HG719988">
    <property type="protein sequence ID" value="CDJ58962.1"/>
    <property type="molecule type" value="Genomic_DNA"/>
</dbReference>
<evidence type="ECO:0000313" key="4">
    <source>
        <dbReference type="EMBL" id="CDJ58962.1"/>
    </source>
</evidence>
<gene>
    <name evidence="4" type="ORF">EMWEY_00054780</name>
</gene>
<dbReference type="OrthoDB" id="546632at2759"/>
<keyword evidence="1" id="KW-0479">Metal-binding</keyword>
<evidence type="ECO:0000256" key="1">
    <source>
        <dbReference type="ARBA" id="ARBA00022723"/>
    </source>
</evidence>
<dbReference type="VEuPathDB" id="ToxoDB:EMWEY_00054780"/>
<proteinExistence type="predicted"/>
<name>U6M410_EIMMA</name>
<dbReference type="RefSeq" id="XP_013335610.1">
    <property type="nucleotide sequence ID" value="XM_013480156.1"/>
</dbReference>